<gene>
    <name evidence="2" type="ORF">APZ42_004888</name>
</gene>
<accession>A0A164GSC9</accession>
<comment type="caution">
    <text evidence="2">The sequence shown here is derived from an EMBL/GenBank/DDBJ whole genome shotgun (WGS) entry which is preliminary data.</text>
</comment>
<evidence type="ECO:0000313" key="3">
    <source>
        <dbReference type="Proteomes" id="UP000076858"/>
    </source>
</evidence>
<name>A0A164GSC9_9CRUS</name>
<organism evidence="2 3">
    <name type="scientific">Daphnia magna</name>
    <dbReference type="NCBI Taxonomy" id="35525"/>
    <lineage>
        <taxon>Eukaryota</taxon>
        <taxon>Metazoa</taxon>
        <taxon>Ecdysozoa</taxon>
        <taxon>Arthropoda</taxon>
        <taxon>Crustacea</taxon>
        <taxon>Branchiopoda</taxon>
        <taxon>Diplostraca</taxon>
        <taxon>Cladocera</taxon>
        <taxon>Anomopoda</taxon>
        <taxon>Daphniidae</taxon>
        <taxon>Daphnia</taxon>
    </lineage>
</organism>
<feature type="non-terminal residue" evidence="2">
    <location>
        <position position="1"/>
    </location>
</feature>
<dbReference type="AlphaFoldDB" id="A0A164GSC9"/>
<evidence type="ECO:0000256" key="1">
    <source>
        <dbReference type="SAM" id="MobiDB-lite"/>
    </source>
</evidence>
<evidence type="ECO:0000313" key="2">
    <source>
        <dbReference type="EMBL" id="KZR99298.1"/>
    </source>
</evidence>
<proteinExistence type="predicted"/>
<feature type="region of interest" description="Disordered" evidence="1">
    <location>
        <begin position="1"/>
        <end position="83"/>
    </location>
</feature>
<feature type="compositionally biased region" description="Basic and acidic residues" evidence="1">
    <location>
        <begin position="18"/>
        <end position="38"/>
    </location>
</feature>
<sequence>ERASAPAGRGLGRTRRAAQPDRRHAGKAQPDRPGDHRPSAGAGGLRHPGPQCPWPADGQPFRRLPARRGGSGTAPGLRHRERPADHAFCHPLRFATIPGGTLRPRALRAVPRHQPE</sequence>
<dbReference type="EMBL" id="LRGB01014064">
    <property type="protein sequence ID" value="KZR99298.1"/>
    <property type="molecule type" value="Genomic_DNA"/>
</dbReference>
<reference evidence="2 3" key="1">
    <citation type="submission" date="2016-03" db="EMBL/GenBank/DDBJ databases">
        <title>EvidentialGene: Evidence-directed Construction of Genes on Genomes.</title>
        <authorList>
            <person name="Gilbert D.G."/>
            <person name="Choi J.-H."/>
            <person name="Mockaitis K."/>
            <person name="Colbourne J."/>
            <person name="Pfrender M."/>
        </authorList>
    </citation>
    <scope>NUCLEOTIDE SEQUENCE [LARGE SCALE GENOMIC DNA]</scope>
    <source>
        <strain evidence="2 3">Xinb3</strain>
        <tissue evidence="2">Complete organism</tissue>
    </source>
</reference>
<dbReference type="Proteomes" id="UP000076858">
    <property type="component" value="Unassembled WGS sequence"/>
</dbReference>
<keyword evidence="3" id="KW-1185">Reference proteome</keyword>
<protein>
    <submittedName>
        <fullName evidence="2">Uncharacterized protein</fullName>
    </submittedName>
</protein>
<feature type="non-terminal residue" evidence="2">
    <location>
        <position position="116"/>
    </location>
</feature>